<evidence type="ECO:0000313" key="2">
    <source>
        <dbReference type="Proteomes" id="UP000067711"/>
    </source>
</evidence>
<dbReference type="AlphaFoldDB" id="A0A1B4FQR0"/>
<dbReference type="EMBL" id="CP013388">
    <property type="protein sequence ID" value="AOJ05994.1"/>
    <property type="molecule type" value="Genomic_DNA"/>
</dbReference>
<proteinExistence type="predicted"/>
<name>A0A1B4FQR0_9BURK</name>
<accession>A0A1B4FQR0</accession>
<sequence>MAAGSARRVALIAQARELTRMVSVRDWGRVAQVQARLQPLLDACRRDGGPDRGEREVLAHVRRACEGAMTAAAGERDALARQLEAMRARKDGWIAYSVINGLEDNET</sequence>
<reference evidence="1 2" key="1">
    <citation type="submission" date="2015-12" db="EMBL/GenBank/DDBJ databases">
        <title>Diversity of Burkholderia near neighbor genomes.</title>
        <authorList>
            <person name="Sahl J."/>
            <person name="Wagner D."/>
            <person name="Keim P."/>
        </authorList>
    </citation>
    <scope>NUCLEOTIDE SEQUENCE [LARGE SCALE GENOMIC DNA]</scope>
    <source>
        <strain evidence="1 2">BDU8</strain>
    </source>
</reference>
<organism evidence="1 2">
    <name type="scientific">Burkholderia mayonis</name>
    <dbReference type="NCBI Taxonomy" id="1385591"/>
    <lineage>
        <taxon>Bacteria</taxon>
        <taxon>Pseudomonadati</taxon>
        <taxon>Pseudomonadota</taxon>
        <taxon>Betaproteobacteria</taxon>
        <taxon>Burkholderiales</taxon>
        <taxon>Burkholderiaceae</taxon>
        <taxon>Burkholderia</taxon>
        <taxon>pseudomallei group</taxon>
    </lineage>
</organism>
<dbReference type="RefSeq" id="WP_066486426.1">
    <property type="nucleotide sequence ID" value="NZ_CP013388.1"/>
</dbReference>
<gene>
    <name evidence="1" type="ORF">WS71_00635</name>
</gene>
<dbReference type="Proteomes" id="UP000067711">
    <property type="component" value="Chromosome 2"/>
</dbReference>
<protein>
    <recommendedName>
        <fullName evidence="3">Flagellar protein FliT</fullName>
    </recommendedName>
</protein>
<evidence type="ECO:0008006" key="3">
    <source>
        <dbReference type="Google" id="ProtNLM"/>
    </source>
</evidence>
<evidence type="ECO:0000313" key="1">
    <source>
        <dbReference type="EMBL" id="AOJ05994.1"/>
    </source>
</evidence>